<proteinExistence type="predicted"/>
<organism evidence="1 2">
    <name type="scientific">Solanum commersonii</name>
    <name type="common">Commerson's wild potato</name>
    <name type="synonym">Commerson's nightshade</name>
    <dbReference type="NCBI Taxonomy" id="4109"/>
    <lineage>
        <taxon>Eukaryota</taxon>
        <taxon>Viridiplantae</taxon>
        <taxon>Streptophyta</taxon>
        <taxon>Embryophyta</taxon>
        <taxon>Tracheophyta</taxon>
        <taxon>Spermatophyta</taxon>
        <taxon>Magnoliopsida</taxon>
        <taxon>eudicotyledons</taxon>
        <taxon>Gunneridae</taxon>
        <taxon>Pentapetalae</taxon>
        <taxon>asterids</taxon>
        <taxon>lamiids</taxon>
        <taxon>Solanales</taxon>
        <taxon>Solanaceae</taxon>
        <taxon>Solanoideae</taxon>
        <taxon>Solaneae</taxon>
        <taxon>Solanum</taxon>
    </lineage>
</organism>
<evidence type="ECO:0000313" key="2">
    <source>
        <dbReference type="Proteomes" id="UP000824120"/>
    </source>
</evidence>
<dbReference type="EMBL" id="JACXVP010000004">
    <property type="protein sequence ID" value="KAG5611814.1"/>
    <property type="molecule type" value="Genomic_DNA"/>
</dbReference>
<reference evidence="1 2" key="1">
    <citation type="submission" date="2020-09" db="EMBL/GenBank/DDBJ databases">
        <title>De no assembly of potato wild relative species, Solanum commersonii.</title>
        <authorList>
            <person name="Cho K."/>
        </authorList>
    </citation>
    <scope>NUCLEOTIDE SEQUENCE [LARGE SCALE GENOMIC DNA]</scope>
    <source>
        <strain evidence="1">LZ3.2</strain>
        <tissue evidence="1">Leaf</tissue>
    </source>
</reference>
<keyword evidence="2" id="KW-1185">Reference proteome</keyword>
<dbReference type="Proteomes" id="UP000824120">
    <property type="component" value="Chromosome 4"/>
</dbReference>
<protein>
    <submittedName>
        <fullName evidence="1">Uncharacterized protein</fullName>
    </submittedName>
</protein>
<name>A0A9J5ZJX9_SOLCO</name>
<dbReference type="AlphaFoldDB" id="A0A9J5ZJX9"/>
<sequence>MQETMQPTSRNGFDSFPVYPLGGLTDTEMWYEILETRSRCHLGAHRVKTPSYAIARKSHKRGNPH</sequence>
<gene>
    <name evidence="1" type="ORF">H5410_023095</name>
</gene>
<comment type="caution">
    <text evidence="1">The sequence shown here is derived from an EMBL/GenBank/DDBJ whole genome shotgun (WGS) entry which is preliminary data.</text>
</comment>
<evidence type="ECO:0000313" key="1">
    <source>
        <dbReference type="EMBL" id="KAG5611814.1"/>
    </source>
</evidence>
<accession>A0A9J5ZJX9</accession>